<evidence type="ECO:0000259" key="13">
    <source>
        <dbReference type="SMART" id="SM00644"/>
    </source>
</evidence>
<evidence type="ECO:0000313" key="15">
    <source>
        <dbReference type="Proteomes" id="UP000074119"/>
    </source>
</evidence>
<dbReference type="Proteomes" id="UP000074119">
    <property type="component" value="Chromosome"/>
</dbReference>
<dbReference type="GO" id="GO:0008745">
    <property type="term" value="F:N-acetylmuramoyl-L-alanine amidase activity"/>
    <property type="evidence" value="ECO:0007669"/>
    <property type="project" value="UniProtKB-EC"/>
</dbReference>
<comment type="catalytic activity">
    <reaction evidence="1">
        <text>Hydrolyzes the link between N-acetylmuramoyl residues and L-amino acid residues in certain cell-wall glycopeptides.</text>
        <dbReference type="EC" id="3.5.1.28"/>
    </reaction>
</comment>
<dbReference type="PANTHER" id="PTHR30417:SF4">
    <property type="entry name" value="1,6-ANHYDRO-N-ACETYLMURAMYL-L-ALANINE AMIDASE AMPD"/>
    <property type="match status" value="1"/>
</dbReference>
<dbReference type="STRING" id="1470434.AZF00_14465"/>
<keyword evidence="8" id="KW-0378">Hydrolase</keyword>
<evidence type="ECO:0000256" key="9">
    <source>
        <dbReference type="ARBA" id="ARBA00022833"/>
    </source>
</evidence>
<evidence type="ECO:0000313" key="14">
    <source>
        <dbReference type="EMBL" id="AMO69432.1"/>
    </source>
</evidence>
<dbReference type="InterPro" id="IPR051206">
    <property type="entry name" value="NAMLAA_amidase_2"/>
</dbReference>
<dbReference type="SUPFAM" id="SSF55846">
    <property type="entry name" value="N-acetylmuramoyl-L-alanine amidase-like"/>
    <property type="match status" value="1"/>
</dbReference>
<dbReference type="GO" id="GO:0009254">
    <property type="term" value="P:peptidoglycan turnover"/>
    <property type="evidence" value="ECO:0007669"/>
    <property type="project" value="TreeGrafter"/>
</dbReference>
<dbReference type="NCBIfam" id="NF008758">
    <property type="entry name" value="PRK11789.1"/>
    <property type="match status" value="1"/>
</dbReference>
<keyword evidence="7" id="KW-0479">Metal-binding</keyword>
<evidence type="ECO:0000256" key="7">
    <source>
        <dbReference type="ARBA" id="ARBA00022723"/>
    </source>
</evidence>
<dbReference type="GO" id="GO:0046872">
    <property type="term" value="F:metal ion binding"/>
    <property type="evidence" value="ECO:0007669"/>
    <property type="project" value="UniProtKB-KW"/>
</dbReference>
<dbReference type="SMART" id="SM00644">
    <property type="entry name" value="Ami_2"/>
    <property type="match status" value="1"/>
</dbReference>
<dbReference type="Gene3D" id="3.40.80.10">
    <property type="entry name" value="Peptidoglycan recognition protein-like"/>
    <property type="match status" value="1"/>
</dbReference>
<dbReference type="PANTHER" id="PTHR30417">
    <property type="entry name" value="N-ACETYLMURAMOYL-L-ALANINE AMIDASE AMID"/>
    <property type="match status" value="1"/>
</dbReference>
<dbReference type="InterPro" id="IPR002502">
    <property type="entry name" value="Amidase_domain"/>
</dbReference>
<dbReference type="EMBL" id="CP014544">
    <property type="protein sequence ID" value="AMO69432.1"/>
    <property type="molecule type" value="Genomic_DNA"/>
</dbReference>
<sequence>MYFIDSAGWLTSVAKHPSPNFNTRPPATEISLLVIHNISLPAGQFGGQYIHDLFANCLDCNAHESFADLRGLAVSAHLLIDRDGAVSQFVSFADRAWHAGVSQFEGRENCNDFSIGIELEGCDEVAYTNAQYRALIAISRALRNSYPAITAARIVGHNDIAPGRKTDPGAAFDWAYFKNALE</sequence>
<evidence type="ECO:0000256" key="5">
    <source>
        <dbReference type="ARBA" id="ARBA00011901"/>
    </source>
</evidence>
<dbReference type="GO" id="GO:0009253">
    <property type="term" value="P:peptidoglycan catabolic process"/>
    <property type="evidence" value="ECO:0007669"/>
    <property type="project" value="InterPro"/>
</dbReference>
<evidence type="ECO:0000256" key="6">
    <source>
        <dbReference type="ARBA" id="ARBA00022490"/>
    </source>
</evidence>
<dbReference type="GO" id="GO:0071555">
    <property type="term" value="P:cell wall organization"/>
    <property type="evidence" value="ECO:0007669"/>
    <property type="project" value="UniProtKB-KW"/>
</dbReference>
<comment type="subcellular location">
    <subcellularLocation>
        <location evidence="3">Cytoplasm</location>
    </subcellularLocation>
</comment>
<evidence type="ECO:0000256" key="4">
    <source>
        <dbReference type="ARBA" id="ARBA00007553"/>
    </source>
</evidence>
<comment type="similarity">
    <text evidence="4">Belongs to the N-acetylmuramoyl-L-alanine amidase 2 family.</text>
</comment>
<keyword evidence="9" id="KW-0862">Zinc</keyword>
<name>A0A127M867_9GAMM</name>
<keyword evidence="10" id="KW-0961">Cell wall biogenesis/degradation</keyword>
<keyword evidence="6" id="KW-0963">Cytoplasm</keyword>
<evidence type="ECO:0000256" key="12">
    <source>
        <dbReference type="ARBA" id="ARBA00042615"/>
    </source>
</evidence>
<evidence type="ECO:0000256" key="10">
    <source>
        <dbReference type="ARBA" id="ARBA00023316"/>
    </source>
</evidence>
<comment type="cofactor">
    <cofactor evidence="2">
        <name>Zn(2+)</name>
        <dbReference type="ChEBI" id="CHEBI:29105"/>
    </cofactor>
</comment>
<protein>
    <recommendedName>
        <fullName evidence="11">1,6-anhydro-N-acetylmuramyl-L-alanine amidase AmpD</fullName>
        <ecNumber evidence="5">3.5.1.28</ecNumber>
    </recommendedName>
    <alternativeName>
        <fullName evidence="12">N-acetylmuramoyl-L-alanine amidase</fullName>
    </alternativeName>
</protein>
<dbReference type="InterPro" id="IPR036505">
    <property type="entry name" value="Amidase/PGRP_sf"/>
</dbReference>
<dbReference type="RefSeq" id="WP_008251548.1">
    <property type="nucleotide sequence ID" value="NZ_CP014544.1"/>
</dbReference>
<dbReference type="Pfam" id="PF01510">
    <property type="entry name" value="Amidase_2"/>
    <property type="match status" value="1"/>
</dbReference>
<feature type="domain" description="N-acetylmuramoyl-L-alanine amidase" evidence="13">
    <location>
        <begin position="18"/>
        <end position="169"/>
    </location>
</feature>
<accession>A0A127M867</accession>
<dbReference type="CDD" id="cd06583">
    <property type="entry name" value="PGRP"/>
    <property type="match status" value="1"/>
</dbReference>
<dbReference type="EC" id="3.5.1.28" evidence="5"/>
<gene>
    <name evidence="14" type="ORF">AZF00_14465</name>
</gene>
<reference evidence="14 15" key="1">
    <citation type="submission" date="2015-12" db="EMBL/GenBank/DDBJ databases">
        <authorList>
            <person name="Shamseldin A."/>
            <person name="Moawad H."/>
            <person name="Abd El-Rahim W.M."/>
            <person name="Sadowsky M.J."/>
        </authorList>
    </citation>
    <scope>NUCLEOTIDE SEQUENCE [LARGE SCALE GENOMIC DNA]</scope>
    <source>
        <strain evidence="14 15">SM2</strain>
    </source>
</reference>
<evidence type="ECO:0000256" key="8">
    <source>
        <dbReference type="ARBA" id="ARBA00022801"/>
    </source>
</evidence>
<evidence type="ECO:0000256" key="11">
    <source>
        <dbReference type="ARBA" id="ARBA00039257"/>
    </source>
</evidence>
<dbReference type="GO" id="GO:0005737">
    <property type="term" value="C:cytoplasm"/>
    <property type="evidence" value="ECO:0007669"/>
    <property type="project" value="UniProtKB-SubCell"/>
</dbReference>
<dbReference type="KEGG" id="zal:AZF00_14465"/>
<evidence type="ECO:0000256" key="1">
    <source>
        <dbReference type="ARBA" id="ARBA00001561"/>
    </source>
</evidence>
<dbReference type="AlphaFoldDB" id="A0A127M867"/>
<proteinExistence type="inferred from homology"/>
<organism evidence="14 15">
    <name type="scientific">Zhongshania aliphaticivorans</name>
    <dbReference type="NCBI Taxonomy" id="1470434"/>
    <lineage>
        <taxon>Bacteria</taxon>
        <taxon>Pseudomonadati</taxon>
        <taxon>Pseudomonadota</taxon>
        <taxon>Gammaproteobacteria</taxon>
        <taxon>Cellvibrionales</taxon>
        <taxon>Spongiibacteraceae</taxon>
        <taxon>Zhongshania</taxon>
    </lineage>
</organism>
<evidence type="ECO:0000256" key="2">
    <source>
        <dbReference type="ARBA" id="ARBA00001947"/>
    </source>
</evidence>
<evidence type="ECO:0000256" key="3">
    <source>
        <dbReference type="ARBA" id="ARBA00004496"/>
    </source>
</evidence>